<dbReference type="GO" id="GO:0044718">
    <property type="term" value="P:siderophore transmembrane transport"/>
    <property type="evidence" value="ECO:0007669"/>
    <property type="project" value="TreeGrafter"/>
</dbReference>
<dbReference type="GO" id="GO:0015344">
    <property type="term" value="F:siderophore uptake transmembrane transporter activity"/>
    <property type="evidence" value="ECO:0007669"/>
    <property type="project" value="TreeGrafter"/>
</dbReference>
<evidence type="ECO:0000256" key="2">
    <source>
        <dbReference type="ARBA" id="ARBA00009810"/>
    </source>
</evidence>
<evidence type="ECO:0000256" key="15">
    <source>
        <dbReference type="SAM" id="SignalP"/>
    </source>
</evidence>
<evidence type="ECO:0000256" key="12">
    <source>
        <dbReference type="PROSITE-ProRule" id="PRU10143"/>
    </source>
</evidence>
<organism evidence="18 19">
    <name type="scientific">Kushneria avicenniae</name>
    <dbReference type="NCBI Taxonomy" id="402385"/>
    <lineage>
        <taxon>Bacteria</taxon>
        <taxon>Pseudomonadati</taxon>
        <taxon>Pseudomonadota</taxon>
        <taxon>Gammaproteobacteria</taxon>
        <taxon>Oceanospirillales</taxon>
        <taxon>Halomonadaceae</taxon>
        <taxon>Kushneria</taxon>
    </lineage>
</organism>
<keyword evidence="10 11" id="KW-0998">Cell outer membrane</keyword>
<evidence type="ECO:0000259" key="17">
    <source>
        <dbReference type="Pfam" id="PF07715"/>
    </source>
</evidence>
<feature type="compositionally biased region" description="Low complexity" evidence="14">
    <location>
        <begin position="29"/>
        <end position="62"/>
    </location>
</feature>
<keyword evidence="7 12" id="KW-0798">TonB box</keyword>
<feature type="short sequence motif" description="TonB box" evidence="12">
    <location>
        <begin position="63"/>
        <end position="69"/>
    </location>
</feature>
<dbReference type="InterPro" id="IPR010105">
    <property type="entry name" value="TonB_sidphr_rcpt"/>
</dbReference>
<dbReference type="PANTHER" id="PTHR30069:SF42">
    <property type="entry name" value="FERRIC AEROBACTIN RECEPTOR"/>
    <property type="match status" value="1"/>
</dbReference>
<feature type="region of interest" description="Disordered" evidence="14">
    <location>
        <begin position="27"/>
        <end position="62"/>
    </location>
</feature>
<dbReference type="STRING" id="402385.SAMN05421848_3020"/>
<dbReference type="AlphaFoldDB" id="A0A1I1MLE2"/>
<feature type="signal peptide" evidence="15">
    <location>
        <begin position="1"/>
        <end position="29"/>
    </location>
</feature>
<protein>
    <submittedName>
        <fullName evidence="18">Iron complex outermembrane recepter protein</fullName>
    </submittedName>
</protein>
<dbReference type="InterPro" id="IPR000531">
    <property type="entry name" value="Beta-barrel_TonB"/>
</dbReference>
<evidence type="ECO:0000256" key="9">
    <source>
        <dbReference type="ARBA" id="ARBA00023170"/>
    </source>
</evidence>
<sequence length="745" mass="82434">MTYQKYVTTPLTTVVFSGVMLMMPSSGLADTPPSSSSAAITTTTPVTTDGSSTTDDTPAPADTMVVVGSRTPASPDQIPGAVWIVDREQIESRAQAGEDLKTMLGKLIPGLDFAPEGRTEYGQNLRGRSPQILIDGVSMTSSRGLSRQFDSIDPFNIERVEVLSGANSLYGGNATGGTINIVTKTPEAGGPHFETQVGATSGFDNHRDFDRRVAQSVSGGSERVRGRLSVAYEENGRFYDGDNREIFPDLAQTDLQDNRAVDVMGRVDIDLAEDQSLSLLAQHYDSGFEGDRGVRFPDIGAASLDNADISEGYHSDRDPRTRRKLYNANYHHSDLLGQDFYFQAYYREEDSTFSPFPYYVDDRTAIEFRASEQRTDLGGAKALFVAALRDDLDLTYGVDYYHERFNSDQAFFDRDTSDATGGLRLATDRTGPRYPGYSIDGLAGYAQLEWQATEHLKIQGGVRQEHADVDVDAFDNGTPGGNSGGSNSYSNTLYNLGVVQEYDSGHRFWSSYSQGFELPNVGAVYNNAQFDIGDNTVEGIQTDQVELGWGYRSRTWNSQVALYYAWSDRALENDRQLGTSIIDEKRRDYGIEAATSRFIGDHWELGGNAHLTRSEQLGDDGDWHRRDARYASLSSATAFVEWADNDRSLRLQGNHAFDLSDEASDLGESSDNEIDGFTTFDLIGRLRTDDHGTFTAGIDNLLDKRYATVWGQRAAIFYSPTYGPEELYAFQGRGRTFSLGWNMNW</sequence>
<dbReference type="PROSITE" id="PS00430">
    <property type="entry name" value="TONB_DEPENDENT_REC_1"/>
    <property type="match status" value="1"/>
</dbReference>
<evidence type="ECO:0000256" key="4">
    <source>
        <dbReference type="ARBA" id="ARBA00022452"/>
    </source>
</evidence>
<dbReference type="InterPro" id="IPR039426">
    <property type="entry name" value="TonB-dep_rcpt-like"/>
</dbReference>
<reference evidence="19" key="1">
    <citation type="submission" date="2016-10" db="EMBL/GenBank/DDBJ databases">
        <authorList>
            <person name="Varghese N."/>
            <person name="Submissions S."/>
        </authorList>
    </citation>
    <scope>NUCLEOTIDE SEQUENCE [LARGE SCALE GENOMIC DNA]</scope>
    <source>
        <strain evidence="19">DSM 23439</strain>
    </source>
</reference>
<dbReference type="InterPro" id="IPR037066">
    <property type="entry name" value="Plug_dom_sf"/>
</dbReference>
<keyword evidence="6 15" id="KW-0732">Signal</keyword>
<evidence type="ECO:0000256" key="14">
    <source>
        <dbReference type="SAM" id="MobiDB-lite"/>
    </source>
</evidence>
<comment type="subcellular location">
    <subcellularLocation>
        <location evidence="1 11">Cell outer membrane</location>
        <topology evidence="1 11">Multi-pass membrane protein</topology>
    </subcellularLocation>
</comment>
<dbReference type="CDD" id="cd01347">
    <property type="entry name" value="ligand_gated_channel"/>
    <property type="match status" value="1"/>
</dbReference>
<evidence type="ECO:0000256" key="10">
    <source>
        <dbReference type="ARBA" id="ARBA00023237"/>
    </source>
</evidence>
<feature type="chain" id="PRO_5011715746" evidence="15">
    <location>
        <begin position="30"/>
        <end position="745"/>
    </location>
</feature>
<evidence type="ECO:0000256" key="7">
    <source>
        <dbReference type="ARBA" id="ARBA00023077"/>
    </source>
</evidence>
<keyword evidence="19" id="KW-1185">Reference proteome</keyword>
<accession>A0A1I1MLE2</accession>
<keyword evidence="8 11" id="KW-0472">Membrane</keyword>
<evidence type="ECO:0000313" key="18">
    <source>
        <dbReference type="EMBL" id="SFC85955.1"/>
    </source>
</evidence>
<dbReference type="GO" id="GO:0038023">
    <property type="term" value="F:signaling receptor activity"/>
    <property type="evidence" value="ECO:0007669"/>
    <property type="project" value="InterPro"/>
</dbReference>
<dbReference type="InterPro" id="IPR010916">
    <property type="entry name" value="TonB_box_CS"/>
</dbReference>
<keyword evidence="3 11" id="KW-0813">Transport</keyword>
<dbReference type="Gene3D" id="2.40.170.20">
    <property type="entry name" value="TonB-dependent receptor, beta-barrel domain"/>
    <property type="match status" value="1"/>
</dbReference>
<keyword evidence="9" id="KW-0675">Receptor</keyword>
<evidence type="ECO:0000256" key="6">
    <source>
        <dbReference type="ARBA" id="ARBA00022729"/>
    </source>
</evidence>
<keyword evidence="5 11" id="KW-0812">Transmembrane</keyword>
<comment type="similarity">
    <text evidence="2 11 13">Belongs to the TonB-dependent receptor family.</text>
</comment>
<dbReference type="PANTHER" id="PTHR30069">
    <property type="entry name" value="TONB-DEPENDENT OUTER MEMBRANE RECEPTOR"/>
    <property type="match status" value="1"/>
</dbReference>
<evidence type="ECO:0000313" key="19">
    <source>
        <dbReference type="Proteomes" id="UP000199046"/>
    </source>
</evidence>
<dbReference type="Proteomes" id="UP000199046">
    <property type="component" value="Unassembled WGS sequence"/>
</dbReference>
<dbReference type="InterPro" id="IPR036942">
    <property type="entry name" value="Beta-barrel_TonB_sf"/>
</dbReference>
<name>A0A1I1MLE2_9GAMM</name>
<gene>
    <name evidence="18" type="ORF">SAMN05421848_3020</name>
</gene>
<dbReference type="RefSeq" id="WP_245743112.1">
    <property type="nucleotide sequence ID" value="NZ_FOLY01000007.1"/>
</dbReference>
<proteinExistence type="inferred from homology"/>
<dbReference type="NCBIfam" id="TIGR01783">
    <property type="entry name" value="TonB-siderophor"/>
    <property type="match status" value="1"/>
</dbReference>
<dbReference type="InterPro" id="IPR012910">
    <property type="entry name" value="Plug_dom"/>
</dbReference>
<evidence type="ECO:0000256" key="1">
    <source>
        <dbReference type="ARBA" id="ARBA00004571"/>
    </source>
</evidence>
<evidence type="ECO:0000259" key="16">
    <source>
        <dbReference type="Pfam" id="PF00593"/>
    </source>
</evidence>
<dbReference type="Gene3D" id="2.170.130.10">
    <property type="entry name" value="TonB-dependent receptor, plug domain"/>
    <property type="match status" value="1"/>
</dbReference>
<feature type="domain" description="TonB-dependent receptor plug" evidence="17">
    <location>
        <begin position="76"/>
        <end position="178"/>
    </location>
</feature>
<keyword evidence="4 11" id="KW-1134">Transmembrane beta strand</keyword>
<evidence type="ECO:0000256" key="5">
    <source>
        <dbReference type="ARBA" id="ARBA00022692"/>
    </source>
</evidence>
<feature type="domain" description="TonB-dependent receptor-like beta-barrel" evidence="16">
    <location>
        <begin position="274"/>
        <end position="701"/>
    </location>
</feature>
<dbReference type="Pfam" id="PF07715">
    <property type="entry name" value="Plug"/>
    <property type="match status" value="1"/>
</dbReference>
<evidence type="ECO:0000256" key="11">
    <source>
        <dbReference type="PROSITE-ProRule" id="PRU01360"/>
    </source>
</evidence>
<evidence type="ECO:0000256" key="8">
    <source>
        <dbReference type="ARBA" id="ARBA00023136"/>
    </source>
</evidence>
<dbReference type="EMBL" id="FOLY01000007">
    <property type="protein sequence ID" value="SFC85955.1"/>
    <property type="molecule type" value="Genomic_DNA"/>
</dbReference>
<evidence type="ECO:0000256" key="3">
    <source>
        <dbReference type="ARBA" id="ARBA00022448"/>
    </source>
</evidence>
<dbReference type="Pfam" id="PF00593">
    <property type="entry name" value="TonB_dep_Rec_b-barrel"/>
    <property type="match status" value="1"/>
</dbReference>
<evidence type="ECO:0000256" key="13">
    <source>
        <dbReference type="RuleBase" id="RU003357"/>
    </source>
</evidence>
<dbReference type="PROSITE" id="PS52016">
    <property type="entry name" value="TONB_DEPENDENT_REC_3"/>
    <property type="match status" value="1"/>
</dbReference>
<dbReference type="SUPFAM" id="SSF56935">
    <property type="entry name" value="Porins"/>
    <property type="match status" value="1"/>
</dbReference>
<dbReference type="GO" id="GO:0009279">
    <property type="term" value="C:cell outer membrane"/>
    <property type="evidence" value="ECO:0007669"/>
    <property type="project" value="UniProtKB-SubCell"/>
</dbReference>